<accession>A0A3R8JQQ7</accession>
<proteinExistence type="predicted"/>
<keyword evidence="3" id="KW-1185">Reference proteome</keyword>
<keyword evidence="1" id="KW-0472">Membrane</keyword>
<comment type="caution">
    <text evidence="2">The sequence shown here is derived from an EMBL/GenBank/DDBJ whole genome shotgun (WGS) entry which is preliminary data.</text>
</comment>
<keyword evidence="1" id="KW-0812">Transmembrane</keyword>
<protein>
    <recommendedName>
        <fullName evidence="4">DUF4760 domain-containing protein</fullName>
    </recommendedName>
</protein>
<dbReference type="AlphaFoldDB" id="A0A3R8JQQ7"/>
<gene>
    <name evidence="2" type="ORF">EBB54_23555</name>
</gene>
<evidence type="ECO:0000256" key="1">
    <source>
        <dbReference type="SAM" id="Phobius"/>
    </source>
</evidence>
<keyword evidence="1" id="KW-1133">Transmembrane helix</keyword>
<reference evidence="2" key="1">
    <citation type="submission" date="2018-10" db="EMBL/GenBank/DDBJ databases">
        <title>Schaedlerella arabinophila gen. nov. sp. nov., isolated from the mouse intestinal tract and comparative analysis with the genome of the closely related altered Schaedler flora strain ASF502.</title>
        <authorList>
            <person name="Miyake S."/>
            <person name="Soh M."/>
            <person name="Seedorf H."/>
        </authorList>
    </citation>
    <scope>NUCLEOTIDE SEQUENCE [LARGE SCALE GENOMIC DNA]</scope>
    <source>
        <strain evidence="2">DSM 106076</strain>
    </source>
</reference>
<feature type="transmembrane region" description="Helical" evidence="1">
    <location>
        <begin position="6"/>
        <end position="30"/>
    </location>
</feature>
<organism evidence="2 3">
    <name type="scientific">Schaedlerella arabinosiphila</name>
    <dbReference type="NCBI Taxonomy" id="2044587"/>
    <lineage>
        <taxon>Bacteria</taxon>
        <taxon>Bacillati</taxon>
        <taxon>Bacillota</taxon>
        <taxon>Clostridia</taxon>
        <taxon>Lachnospirales</taxon>
        <taxon>Lachnospiraceae</taxon>
        <taxon>Schaedlerella</taxon>
    </lineage>
</organism>
<evidence type="ECO:0000313" key="2">
    <source>
        <dbReference type="EMBL" id="RRK33993.1"/>
    </source>
</evidence>
<dbReference type="RefSeq" id="WP_125129168.1">
    <property type="nucleotide sequence ID" value="NZ_RHJS01000002.1"/>
</dbReference>
<sequence>MSDTICAAIISGIISIVTIISSALFLFVNIKINRAQEKRMLQREVFSKYYLPIKFKLGNINNVYNFDSQLDIFVRKSNDALYEKYRQDIKYLYESFLDWILENQYCYSKDIDKKIFKIVEHMQFVVLNFDNQIILNQSKSQYPLPDFNDIIQNINTEFESSGFI</sequence>
<evidence type="ECO:0008006" key="4">
    <source>
        <dbReference type="Google" id="ProtNLM"/>
    </source>
</evidence>
<dbReference type="Proteomes" id="UP000274920">
    <property type="component" value="Unassembled WGS sequence"/>
</dbReference>
<evidence type="ECO:0000313" key="3">
    <source>
        <dbReference type="Proteomes" id="UP000274920"/>
    </source>
</evidence>
<dbReference type="EMBL" id="RHJS01000002">
    <property type="protein sequence ID" value="RRK33993.1"/>
    <property type="molecule type" value="Genomic_DNA"/>
</dbReference>
<name>A0A3R8JQQ7_9FIRM</name>